<dbReference type="SMART" id="SM00493">
    <property type="entry name" value="TOPRIM"/>
    <property type="match status" value="1"/>
</dbReference>
<dbReference type="InterPro" id="IPR050219">
    <property type="entry name" value="DnaG_primase"/>
</dbReference>
<evidence type="ECO:0000313" key="3">
    <source>
        <dbReference type="EMBL" id="ETR69474.1"/>
    </source>
</evidence>
<feature type="domain" description="Toprim" evidence="2">
    <location>
        <begin position="153"/>
        <end position="228"/>
    </location>
</feature>
<dbReference type="Pfam" id="PF13155">
    <property type="entry name" value="Toprim_2"/>
    <property type="match status" value="1"/>
</dbReference>
<dbReference type="Proteomes" id="UP000189670">
    <property type="component" value="Unassembled WGS sequence"/>
</dbReference>
<name>A0A1V1P3U9_9BACT</name>
<dbReference type="CDD" id="cd01029">
    <property type="entry name" value="TOPRIM_primases"/>
    <property type="match status" value="1"/>
</dbReference>
<reference evidence="4" key="1">
    <citation type="submission" date="2012-11" db="EMBL/GenBank/DDBJ databases">
        <authorList>
            <person name="Lucero-Rivera Y.E."/>
            <person name="Tovar-Ramirez D."/>
        </authorList>
    </citation>
    <scope>NUCLEOTIDE SEQUENCE [LARGE SCALE GENOMIC DNA]</scope>
    <source>
        <strain evidence="4">Araruama</strain>
    </source>
</reference>
<dbReference type="PANTHER" id="PTHR30313:SF2">
    <property type="entry name" value="DNA PRIMASE"/>
    <property type="match status" value="1"/>
</dbReference>
<feature type="compositionally biased region" description="Polar residues" evidence="1">
    <location>
        <begin position="1"/>
        <end position="17"/>
    </location>
</feature>
<sequence length="485" mass="55973">MISDITGCQLQNTPNSTPKHKSNNIHEVIAKYYHQVFLQDAEKQKYQLQVRGHATETIKKQIIGVTDGRLHIHLKKEGYTEPESLQSGFISKENGILKDQYYPGVTVYPQIDINGNVGHFRFRNERKNKKFQLSNDYKNPEINFYNMPAFKQDHIYVVEGEHDAMSLMDIGINNTVATNGQLTEKQLYYIKEWIKSERQKSITLIFDNDDGGKGYTKKFIAEVQSKCFVDLLRPKLQQQNIILKIIQLDKHKDIDEYLVTQGTDTKKKKKLFETLETKASRYMLTLVDQLSLYKEAMEKFNENAEPGSKVKPNSVFMGKLIAEYFKHTGTFFVESDNDYVCSIFYNDSIYKISDNRLFNALMNREAGLNAAQNGFKVIRQELEDFAINHGQTVNIPGWITAKISLNTIYINLCNEKKQLLKISPNNIEILKNGSNQDCILLKEAPNVSGIEYDSIDISQGMKRLKELLFDNFACSEENKFYVFVF</sequence>
<dbReference type="PANTHER" id="PTHR30313">
    <property type="entry name" value="DNA PRIMASE"/>
    <property type="match status" value="1"/>
</dbReference>
<comment type="caution">
    <text evidence="3">The sequence shown here is derived from an EMBL/GenBank/DDBJ whole genome shotgun (WGS) entry which is preliminary data.</text>
</comment>
<dbReference type="GO" id="GO:0006269">
    <property type="term" value="P:DNA replication, synthesis of primer"/>
    <property type="evidence" value="ECO:0007669"/>
    <property type="project" value="TreeGrafter"/>
</dbReference>
<dbReference type="InterPro" id="IPR037068">
    <property type="entry name" value="DNA_primase_core_N_sf"/>
</dbReference>
<accession>A0A1V1P3U9</accession>
<protein>
    <recommendedName>
        <fullName evidence="2">Toprim domain-containing protein</fullName>
    </recommendedName>
</protein>
<organism evidence="3 4">
    <name type="scientific">Candidatus Magnetoglobus multicellularis str. Araruama</name>
    <dbReference type="NCBI Taxonomy" id="890399"/>
    <lineage>
        <taxon>Bacteria</taxon>
        <taxon>Pseudomonadati</taxon>
        <taxon>Thermodesulfobacteriota</taxon>
        <taxon>Desulfobacteria</taxon>
        <taxon>Desulfobacterales</taxon>
        <taxon>Desulfobacteraceae</taxon>
        <taxon>Candidatus Magnetoglobus</taxon>
    </lineage>
</organism>
<dbReference type="AlphaFoldDB" id="A0A1V1P3U9"/>
<evidence type="ECO:0000256" key="1">
    <source>
        <dbReference type="SAM" id="MobiDB-lite"/>
    </source>
</evidence>
<dbReference type="GO" id="GO:0005737">
    <property type="term" value="C:cytoplasm"/>
    <property type="evidence" value="ECO:0007669"/>
    <property type="project" value="TreeGrafter"/>
</dbReference>
<dbReference type="Gene3D" id="3.40.1360.10">
    <property type="match status" value="1"/>
</dbReference>
<evidence type="ECO:0000313" key="4">
    <source>
        <dbReference type="Proteomes" id="UP000189670"/>
    </source>
</evidence>
<dbReference type="EMBL" id="ATBP01000632">
    <property type="protein sequence ID" value="ETR69474.1"/>
    <property type="molecule type" value="Genomic_DNA"/>
</dbReference>
<dbReference type="SUPFAM" id="SSF56731">
    <property type="entry name" value="DNA primase core"/>
    <property type="match status" value="1"/>
</dbReference>
<feature type="region of interest" description="Disordered" evidence="1">
    <location>
        <begin position="1"/>
        <end position="21"/>
    </location>
</feature>
<dbReference type="Gene3D" id="3.90.980.10">
    <property type="entry name" value="DNA primase, catalytic core, N-terminal domain"/>
    <property type="match status" value="1"/>
</dbReference>
<proteinExistence type="predicted"/>
<dbReference type="InterPro" id="IPR034154">
    <property type="entry name" value="TOPRIM_DnaG/twinkle"/>
</dbReference>
<gene>
    <name evidence="3" type="ORF">OMM_03904</name>
</gene>
<dbReference type="InterPro" id="IPR006171">
    <property type="entry name" value="TOPRIM_dom"/>
</dbReference>
<evidence type="ECO:0000259" key="2">
    <source>
        <dbReference type="SMART" id="SM00493"/>
    </source>
</evidence>